<dbReference type="AlphaFoldDB" id="A0A5J6SNG2"/>
<reference evidence="1 2" key="1">
    <citation type="submission" date="2018-07" db="EMBL/GenBank/DDBJ databases">
        <title>Complete genome sequence of Psychrobacillus sp. PB01, isolated from iceberg, and comparative genome analysis of Psychrobacillus strains.</title>
        <authorList>
            <person name="Lee P.C."/>
        </authorList>
    </citation>
    <scope>NUCLEOTIDE SEQUENCE [LARGE SCALE GENOMIC DNA]</scope>
    <source>
        <strain evidence="1 2">PB01</strain>
    </source>
</reference>
<keyword evidence="2" id="KW-1185">Reference proteome</keyword>
<organism evidence="1 2">
    <name type="scientific">Psychrobacillus glaciei</name>
    <dbReference type="NCBI Taxonomy" id="2283160"/>
    <lineage>
        <taxon>Bacteria</taxon>
        <taxon>Bacillati</taxon>
        <taxon>Bacillota</taxon>
        <taxon>Bacilli</taxon>
        <taxon>Bacillales</taxon>
        <taxon>Bacillaceae</taxon>
        <taxon>Psychrobacillus</taxon>
    </lineage>
</organism>
<proteinExistence type="predicted"/>
<evidence type="ECO:0008006" key="3">
    <source>
        <dbReference type="Google" id="ProtNLM"/>
    </source>
</evidence>
<dbReference type="EMBL" id="CP031223">
    <property type="protein sequence ID" value="QFF99451.1"/>
    <property type="molecule type" value="Genomic_DNA"/>
</dbReference>
<dbReference type="KEGG" id="psyo:PB01_11780"/>
<name>A0A5J6SNG2_9BACI</name>
<dbReference type="RefSeq" id="WP_151700362.1">
    <property type="nucleotide sequence ID" value="NZ_CP031223.1"/>
</dbReference>
<dbReference type="OrthoDB" id="2738952at2"/>
<evidence type="ECO:0000313" key="2">
    <source>
        <dbReference type="Proteomes" id="UP000325517"/>
    </source>
</evidence>
<protein>
    <recommendedName>
        <fullName evidence="3">LysM domain-containing protein</fullName>
    </recommendedName>
</protein>
<accession>A0A5J6SNG2</accession>
<dbReference type="Proteomes" id="UP000325517">
    <property type="component" value="Chromosome"/>
</dbReference>
<sequence>MKIFVATIMILITLYIIKVDMFEGTIPLAFYPSEECIETMDYISVKVHEGDTLYSLFSMYPTNKSITHQERLGDFYQLNPHLINQTAKDGELIFLPVYSSNEACKNER</sequence>
<gene>
    <name evidence="1" type="ORF">PB01_11780</name>
</gene>
<evidence type="ECO:0000313" key="1">
    <source>
        <dbReference type="EMBL" id="QFF99451.1"/>
    </source>
</evidence>